<dbReference type="InterPro" id="IPR016032">
    <property type="entry name" value="Sig_transdc_resp-reg_C-effctor"/>
</dbReference>
<dbReference type="Gene3D" id="1.10.10.10">
    <property type="entry name" value="Winged helix-like DNA-binding domain superfamily/Winged helix DNA-binding domain"/>
    <property type="match status" value="1"/>
</dbReference>
<proteinExistence type="predicted"/>
<keyword evidence="2" id="KW-0238">DNA-binding</keyword>
<keyword evidence="4" id="KW-0472">Membrane</keyword>
<evidence type="ECO:0000256" key="3">
    <source>
        <dbReference type="ARBA" id="ARBA00023163"/>
    </source>
</evidence>
<dbReference type="Pfam" id="PF00196">
    <property type="entry name" value="GerE"/>
    <property type="match status" value="1"/>
</dbReference>
<protein>
    <submittedName>
        <fullName evidence="6">LuxR family transcriptional regulator</fullName>
    </submittedName>
</protein>
<evidence type="ECO:0000313" key="6">
    <source>
        <dbReference type="EMBL" id="RRK32918.1"/>
    </source>
</evidence>
<organism evidence="6 7">
    <name type="scientific">Schaedlerella arabinosiphila</name>
    <dbReference type="NCBI Taxonomy" id="2044587"/>
    <lineage>
        <taxon>Bacteria</taxon>
        <taxon>Bacillati</taxon>
        <taxon>Bacillota</taxon>
        <taxon>Clostridia</taxon>
        <taxon>Lachnospirales</taxon>
        <taxon>Lachnospiraceae</taxon>
        <taxon>Schaedlerella</taxon>
    </lineage>
</organism>
<feature type="transmembrane region" description="Helical" evidence="4">
    <location>
        <begin position="81"/>
        <end position="101"/>
    </location>
</feature>
<dbReference type="PROSITE" id="PS50043">
    <property type="entry name" value="HTH_LUXR_2"/>
    <property type="match status" value="1"/>
</dbReference>
<evidence type="ECO:0000313" key="7">
    <source>
        <dbReference type="Proteomes" id="UP000274920"/>
    </source>
</evidence>
<name>A0A3R8JNP9_9FIRM</name>
<feature type="transmembrane region" description="Helical" evidence="4">
    <location>
        <begin position="40"/>
        <end position="61"/>
    </location>
</feature>
<dbReference type="InterPro" id="IPR036388">
    <property type="entry name" value="WH-like_DNA-bd_sf"/>
</dbReference>
<feature type="domain" description="HTH luxR-type" evidence="5">
    <location>
        <begin position="292"/>
        <end position="357"/>
    </location>
</feature>
<feature type="transmembrane region" description="Helical" evidence="4">
    <location>
        <begin position="172"/>
        <end position="193"/>
    </location>
</feature>
<keyword evidence="1" id="KW-0805">Transcription regulation</keyword>
<reference evidence="6" key="1">
    <citation type="submission" date="2018-10" db="EMBL/GenBank/DDBJ databases">
        <title>Schaedlerella arabinophila gen. nov. sp. nov., isolated from the mouse intestinal tract and comparative analysis with the genome of the closely related altered Schaedler flora strain ASF502.</title>
        <authorList>
            <person name="Miyake S."/>
            <person name="Soh M."/>
            <person name="Seedorf H."/>
        </authorList>
    </citation>
    <scope>NUCLEOTIDE SEQUENCE [LARGE SCALE GENOMIC DNA]</scope>
    <source>
        <strain evidence="6">DSM 106076</strain>
    </source>
</reference>
<dbReference type="PANTHER" id="PTHR44688">
    <property type="entry name" value="DNA-BINDING TRANSCRIPTIONAL ACTIVATOR DEVR_DOSR"/>
    <property type="match status" value="1"/>
</dbReference>
<dbReference type="EMBL" id="RHJS01000002">
    <property type="protein sequence ID" value="RRK32918.1"/>
    <property type="molecule type" value="Genomic_DNA"/>
</dbReference>
<gene>
    <name evidence="6" type="ORF">EBB54_17280</name>
</gene>
<dbReference type="PRINTS" id="PR00038">
    <property type="entry name" value="HTHLUXR"/>
</dbReference>
<dbReference type="AlphaFoldDB" id="A0A3R8JNP9"/>
<dbReference type="SMART" id="SM00421">
    <property type="entry name" value="HTH_LUXR"/>
    <property type="match status" value="1"/>
</dbReference>
<keyword evidence="4" id="KW-1133">Transmembrane helix</keyword>
<evidence type="ECO:0000256" key="1">
    <source>
        <dbReference type="ARBA" id="ARBA00023015"/>
    </source>
</evidence>
<sequence length="357" mass="41156">MKEGDHMASSMFFLGISLTIICSFSLSMAFLLYVKSKKNIHLYICLLLASYLVELVELLYIARFCLPADTRYFDLIHFPVLRIFTTVSILLLDFLILLHIMSLKFHKSYLLLFAAVILFCGYIAWLPQTLLTIWLFYLPRQIYHFGYCVMFLVRRFLEKDEAVQKRMSRCSVLILGVFLLSASILLEDSLLISHIQTYFMDMLSVTERNFSENILWLFIMLYSTVYCMRELERSGTAKSPGVTERFETVSARTADRSGIVKSPGLANPAEMMKFPGPAVSLQSREQPDYLTEIAEKFKFTPREIQILHCILGDKTTAEICGELNISVGTVKTHTHNIYMKVQVKSRQELIRALAEHR</sequence>
<evidence type="ECO:0000256" key="4">
    <source>
        <dbReference type="SAM" id="Phobius"/>
    </source>
</evidence>
<dbReference type="InterPro" id="IPR000792">
    <property type="entry name" value="Tscrpt_reg_LuxR_C"/>
</dbReference>
<evidence type="ECO:0000256" key="2">
    <source>
        <dbReference type="ARBA" id="ARBA00023125"/>
    </source>
</evidence>
<dbReference type="CDD" id="cd06170">
    <property type="entry name" value="LuxR_C_like"/>
    <property type="match status" value="1"/>
</dbReference>
<evidence type="ECO:0000259" key="5">
    <source>
        <dbReference type="PROSITE" id="PS50043"/>
    </source>
</evidence>
<keyword evidence="3" id="KW-0804">Transcription</keyword>
<dbReference type="SUPFAM" id="SSF46894">
    <property type="entry name" value="C-terminal effector domain of the bipartite response regulators"/>
    <property type="match status" value="1"/>
</dbReference>
<feature type="transmembrane region" description="Helical" evidence="4">
    <location>
        <begin position="12"/>
        <end position="33"/>
    </location>
</feature>
<dbReference type="PANTHER" id="PTHR44688:SF16">
    <property type="entry name" value="DNA-BINDING TRANSCRIPTIONAL ACTIVATOR DEVR_DOSR"/>
    <property type="match status" value="1"/>
</dbReference>
<dbReference type="GO" id="GO:0006355">
    <property type="term" value="P:regulation of DNA-templated transcription"/>
    <property type="evidence" value="ECO:0007669"/>
    <property type="project" value="InterPro"/>
</dbReference>
<dbReference type="Proteomes" id="UP000274920">
    <property type="component" value="Unassembled WGS sequence"/>
</dbReference>
<feature type="transmembrane region" description="Helical" evidence="4">
    <location>
        <begin position="108"/>
        <end position="125"/>
    </location>
</feature>
<dbReference type="GO" id="GO:0003677">
    <property type="term" value="F:DNA binding"/>
    <property type="evidence" value="ECO:0007669"/>
    <property type="project" value="UniProtKB-KW"/>
</dbReference>
<accession>A0A3R8JNP9</accession>
<keyword evidence="4" id="KW-0812">Transmembrane</keyword>
<comment type="caution">
    <text evidence="6">The sequence shown here is derived from an EMBL/GenBank/DDBJ whole genome shotgun (WGS) entry which is preliminary data.</text>
</comment>
<keyword evidence="7" id="KW-1185">Reference proteome</keyword>